<dbReference type="Proteomes" id="UP000887458">
    <property type="component" value="Unassembled WGS sequence"/>
</dbReference>
<feature type="compositionally biased region" description="Pro residues" evidence="1">
    <location>
        <begin position="68"/>
        <end position="81"/>
    </location>
</feature>
<organism evidence="3 4">
    <name type="scientific">Dermatophagoides pteronyssinus</name>
    <name type="common">European house dust mite</name>
    <dbReference type="NCBI Taxonomy" id="6956"/>
    <lineage>
        <taxon>Eukaryota</taxon>
        <taxon>Metazoa</taxon>
        <taxon>Ecdysozoa</taxon>
        <taxon>Arthropoda</taxon>
        <taxon>Chelicerata</taxon>
        <taxon>Arachnida</taxon>
        <taxon>Acari</taxon>
        <taxon>Acariformes</taxon>
        <taxon>Sarcoptiformes</taxon>
        <taxon>Astigmata</taxon>
        <taxon>Psoroptidia</taxon>
        <taxon>Analgoidea</taxon>
        <taxon>Pyroglyphidae</taxon>
        <taxon>Dermatophagoidinae</taxon>
        <taxon>Dermatophagoides</taxon>
    </lineage>
</organism>
<reference evidence="3 4" key="2">
    <citation type="journal article" date="2022" name="Mol. Biol. Evol.">
        <title>Comparative Genomics Reveals Insights into the Divergent Evolution of Astigmatic Mites and Household Pest Adaptations.</title>
        <authorList>
            <person name="Xiong Q."/>
            <person name="Wan A.T."/>
            <person name="Liu X."/>
            <person name="Fung C.S."/>
            <person name="Xiao X."/>
            <person name="Malainual N."/>
            <person name="Hou J."/>
            <person name="Wang L."/>
            <person name="Wang M."/>
            <person name="Yang K.Y."/>
            <person name="Cui Y."/>
            <person name="Leung E.L."/>
            <person name="Nong W."/>
            <person name="Shin S.K."/>
            <person name="Au S.W."/>
            <person name="Jeong K.Y."/>
            <person name="Chew F.T."/>
            <person name="Hui J.H."/>
            <person name="Leung T.F."/>
            <person name="Tungtrongchitr A."/>
            <person name="Zhong N."/>
            <person name="Liu Z."/>
            <person name="Tsui S.K."/>
        </authorList>
    </citation>
    <scope>NUCLEOTIDE SEQUENCE [LARGE SCALE GENOMIC DNA]</scope>
    <source>
        <strain evidence="3">Derp</strain>
    </source>
</reference>
<keyword evidence="2" id="KW-1133">Transmembrane helix</keyword>
<protein>
    <submittedName>
        <fullName evidence="3">Uncharacterized protein</fullName>
    </submittedName>
</protein>
<keyword evidence="2" id="KW-0472">Membrane</keyword>
<evidence type="ECO:0000256" key="2">
    <source>
        <dbReference type="SAM" id="Phobius"/>
    </source>
</evidence>
<comment type="caution">
    <text evidence="3">The sequence shown here is derived from an EMBL/GenBank/DDBJ whole genome shotgun (WGS) entry which is preliminary data.</text>
</comment>
<dbReference type="EMBL" id="NJHN03000095">
    <property type="protein sequence ID" value="KAH9415894.1"/>
    <property type="molecule type" value="Genomic_DNA"/>
</dbReference>
<evidence type="ECO:0000313" key="4">
    <source>
        <dbReference type="Proteomes" id="UP000887458"/>
    </source>
</evidence>
<feature type="transmembrane region" description="Helical" evidence="2">
    <location>
        <begin position="15"/>
        <end position="35"/>
    </location>
</feature>
<keyword evidence="4" id="KW-1185">Reference proteome</keyword>
<gene>
    <name evidence="3" type="ORF">DERP_000388</name>
</gene>
<proteinExistence type="predicted"/>
<accession>A0ABQ8J030</accession>
<name>A0ABQ8J030_DERPT</name>
<evidence type="ECO:0000313" key="3">
    <source>
        <dbReference type="EMBL" id="KAH9415894.1"/>
    </source>
</evidence>
<sequence length="87" mass="9951">MAVTEISWGSKPIKITTGALPASFIIPIVYFALFYKRKTRRQYPQLVRTLLDIYYQMQLEQLEFINLNPPPPPPSQSPSPSPTMNIV</sequence>
<keyword evidence="2" id="KW-0812">Transmembrane</keyword>
<feature type="region of interest" description="Disordered" evidence="1">
    <location>
        <begin position="66"/>
        <end position="87"/>
    </location>
</feature>
<reference evidence="3 4" key="1">
    <citation type="journal article" date="2018" name="J. Allergy Clin. Immunol.">
        <title>High-quality assembly of Dermatophagoides pteronyssinus genome and transcriptome reveals a wide range of novel allergens.</title>
        <authorList>
            <person name="Liu X.Y."/>
            <person name="Yang K.Y."/>
            <person name="Wang M.Q."/>
            <person name="Kwok J.S."/>
            <person name="Zeng X."/>
            <person name="Yang Z."/>
            <person name="Xiao X.J."/>
            <person name="Lau C.P."/>
            <person name="Li Y."/>
            <person name="Huang Z.M."/>
            <person name="Ba J.G."/>
            <person name="Yim A.K."/>
            <person name="Ouyang C.Y."/>
            <person name="Ngai S.M."/>
            <person name="Chan T.F."/>
            <person name="Leung E.L."/>
            <person name="Liu L."/>
            <person name="Liu Z.G."/>
            <person name="Tsui S.K."/>
        </authorList>
    </citation>
    <scope>NUCLEOTIDE SEQUENCE [LARGE SCALE GENOMIC DNA]</scope>
    <source>
        <strain evidence="3">Derp</strain>
    </source>
</reference>
<evidence type="ECO:0000256" key="1">
    <source>
        <dbReference type="SAM" id="MobiDB-lite"/>
    </source>
</evidence>